<feature type="region of interest" description="Disordered" evidence="1">
    <location>
        <begin position="269"/>
        <end position="301"/>
    </location>
</feature>
<feature type="signal peptide" evidence="2">
    <location>
        <begin position="1"/>
        <end position="19"/>
    </location>
</feature>
<accession>A0A9P5LDW1</accession>
<feature type="chain" id="PRO_5040184882" description="CBM-cenC domain-containing protein" evidence="2">
    <location>
        <begin position="20"/>
        <end position="339"/>
    </location>
</feature>
<comment type="caution">
    <text evidence="3">The sequence shown here is derived from an EMBL/GenBank/DDBJ whole genome shotgun (WGS) entry which is preliminary data.</text>
</comment>
<gene>
    <name evidence="3" type="ORF">G7Z17_g3044</name>
</gene>
<dbReference type="OrthoDB" id="5388283at2759"/>
<feature type="compositionally biased region" description="Low complexity" evidence="1">
    <location>
        <begin position="30"/>
        <end position="66"/>
    </location>
</feature>
<dbReference type="Proteomes" id="UP000722485">
    <property type="component" value="Unassembled WGS sequence"/>
</dbReference>
<reference evidence="3" key="1">
    <citation type="submission" date="2020-03" db="EMBL/GenBank/DDBJ databases">
        <title>Draft Genome Sequence of Cylindrodendrum hubeiense.</title>
        <authorList>
            <person name="Buettner E."/>
            <person name="Kellner H."/>
        </authorList>
    </citation>
    <scope>NUCLEOTIDE SEQUENCE</scope>
    <source>
        <strain evidence="3">IHI 201604</strain>
    </source>
</reference>
<evidence type="ECO:0000313" key="4">
    <source>
        <dbReference type="Proteomes" id="UP000722485"/>
    </source>
</evidence>
<evidence type="ECO:0000256" key="1">
    <source>
        <dbReference type="SAM" id="MobiDB-lite"/>
    </source>
</evidence>
<evidence type="ECO:0008006" key="5">
    <source>
        <dbReference type="Google" id="ProtNLM"/>
    </source>
</evidence>
<name>A0A9P5LDW1_9HYPO</name>
<sequence length="339" mass="35219">MRYFAIAVAALSVLRVSDASPCKAPTTGLATTESTSAADITSSTTADATPNTTVDTTSNSTPTSTDSVIYNEYPDYTYSNGLGDRSKGAVAVIDSQGGLSAEANGDDDADNEPLAKRAATGSASIGATLTNLEVGTSYTVLFYYAVSLNDVALTCRVRSSLGTDNYFNSAYFPDVITAGSPVTWVTVAKAVTATAATENIVFALTCKSGGHASIYLNRIFITNKATPENIEQVVKNYNNDPASTPTSTSASISASTVSSAAVSSADTSSVSVNSDSTTASSSAQSSTESVSAGSSTESASAGSSTESVSAAVLYRECLYFCRVFHRERLRWVIHRERFC</sequence>
<keyword evidence="4" id="KW-1185">Reference proteome</keyword>
<dbReference type="AlphaFoldDB" id="A0A9P5LDW1"/>
<proteinExistence type="predicted"/>
<protein>
    <recommendedName>
        <fullName evidence="5">CBM-cenC domain-containing protein</fullName>
    </recommendedName>
</protein>
<organism evidence="3 4">
    <name type="scientific">Cylindrodendrum hubeiense</name>
    <dbReference type="NCBI Taxonomy" id="595255"/>
    <lineage>
        <taxon>Eukaryota</taxon>
        <taxon>Fungi</taxon>
        <taxon>Dikarya</taxon>
        <taxon>Ascomycota</taxon>
        <taxon>Pezizomycotina</taxon>
        <taxon>Sordariomycetes</taxon>
        <taxon>Hypocreomycetidae</taxon>
        <taxon>Hypocreales</taxon>
        <taxon>Nectriaceae</taxon>
        <taxon>Cylindrodendrum</taxon>
    </lineage>
</organism>
<evidence type="ECO:0000313" key="3">
    <source>
        <dbReference type="EMBL" id="KAF7554210.1"/>
    </source>
</evidence>
<keyword evidence="2" id="KW-0732">Signal</keyword>
<dbReference type="EMBL" id="JAANBB010000035">
    <property type="protein sequence ID" value="KAF7554210.1"/>
    <property type="molecule type" value="Genomic_DNA"/>
</dbReference>
<feature type="region of interest" description="Disordered" evidence="1">
    <location>
        <begin position="22"/>
        <end position="66"/>
    </location>
</feature>
<evidence type="ECO:0000256" key="2">
    <source>
        <dbReference type="SAM" id="SignalP"/>
    </source>
</evidence>